<dbReference type="EC" id="3.1.26.5" evidence="7 8"/>
<evidence type="ECO:0000256" key="7">
    <source>
        <dbReference type="HAMAP-Rule" id="MF_00227"/>
    </source>
</evidence>
<dbReference type="EMBL" id="RCZK01000005">
    <property type="protein sequence ID" value="TPG12849.1"/>
    <property type="molecule type" value="Genomic_DNA"/>
</dbReference>
<evidence type="ECO:0000256" key="2">
    <source>
        <dbReference type="ARBA" id="ARBA00022694"/>
    </source>
</evidence>
<dbReference type="PANTHER" id="PTHR33992:SF1">
    <property type="entry name" value="RIBONUCLEASE P PROTEIN COMPONENT"/>
    <property type="match status" value="1"/>
</dbReference>
<comment type="similarity">
    <text evidence="7">Belongs to the RnpA family.</text>
</comment>
<keyword evidence="5 7" id="KW-0378">Hydrolase</keyword>
<keyword evidence="4 7" id="KW-0255">Endonuclease</keyword>
<comment type="catalytic activity">
    <reaction evidence="7">
        <text>Endonucleolytic cleavage of RNA, removing 5'-extranucleotides from tRNA precursor.</text>
        <dbReference type="EC" id="3.1.26.5"/>
    </reaction>
</comment>
<dbReference type="GO" id="GO:0004526">
    <property type="term" value="F:ribonuclease P activity"/>
    <property type="evidence" value="ECO:0007669"/>
    <property type="project" value="UniProtKB-UniRule"/>
</dbReference>
<evidence type="ECO:0000313" key="11">
    <source>
        <dbReference type="Proteomes" id="UP000318413"/>
    </source>
</evidence>
<comment type="function">
    <text evidence="1 7">RNaseP catalyzes the removal of the 5'-leader sequence from pre-tRNA to produce the mature 5'-terminus. It can also cleave other RNA substrates such as 4.5S RNA. The protein component plays an auxiliary but essential role in vivo by binding to the 5'-leader sequence and broadening the substrate specificity of the ribozyme.</text>
</comment>
<dbReference type="OrthoDB" id="9810867at2"/>
<protein>
    <recommendedName>
        <fullName evidence="7 8">Ribonuclease P protein component</fullName>
        <shortName evidence="7">RNase P protein</shortName>
        <shortName evidence="7">RNaseP protein</shortName>
        <ecNumber evidence="7 8">3.1.26.5</ecNumber>
    </recommendedName>
    <alternativeName>
        <fullName evidence="7">Protein C5</fullName>
    </alternativeName>
</protein>
<dbReference type="Pfam" id="PF00825">
    <property type="entry name" value="Ribonuclease_P"/>
    <property type="match status" value="1"/>
</dbReference>
<evidence type="ECO:0000256" key="8">
    <source>
        <dbReference type="NCBIfam" id="TIGR00188"/>
    </source>
</evidence>
<proteinExistence type="inferred from homology"/>
<comment type="caution">
    <text evidence="10">The sequence shown here is derived from an EMBL/GenBank/DDBJ whole genome shotgun (WGS) entry which is preliminary data.</text>
</comment>
<evidence type="ECO:0000256" key="5">
    <source>
        <dbReference type="ARBA" id="ARBA00022801"/>
    </source>
</evidence>
<dbReference type="AlphaFoldDB" id="A0A502CL53"/>
<dbReference type="PANTHER" id="PTHR33992">
    <property type="entry name" value="RIBONUCLEASE P PROTEIN COMPONENT"/>
    <property type="match status" value="1"/>
</dbReference>
<dbReference type="Gene3D" id="3.30.230.10">
    <property type="match status" value="1"/>
</dbReference>
<dbReference type="NCBIfam" id="TIGR00188">
    <property type="entry name" value="rnpA"/>
    <property type="match status" value="1"/>
</dbReference>
<dbReference type="Proteomes" id="UP000318413">
    <property type="component" value="Unassembled WGS sequence"/>
</dbReference>
<keyword evidence="11" id="KW-1185">Reference proteome</keyword>
<gene>
    <name evidence="7 10" type="primary">rnpA</name>
    <name evidence="10" type="ORF">EAH84_08275</name>
</gene>
<evidence type="ECO:0000256" key="6">
    <source>
        <dbReference type="ARBA" id="ARBA00022884"/>
    </source>
</evidence>
<dbReference type="GO" id="GO:0030677">
    <property type="term" value="C:ribonuclease P complex"/>
    <property type="evidence" value="ECO:0007669"/>
    <property type="project" value="TreeGrafter"/>
</dbReference>
<dbReference type="GO" id="GO:0042781">
    <property type="term" value="F:3'-tRNA processing endoribonuclease activity"/>
    <property type="evidence" value="ECO:0007669"/>
    <property type="project" value="TreeGrafter"/>
</dbReference>
<reference evidence="10 11" key="1">
    <citation type="journal article" date="2019" name="Environ. Microbiol.">
        <title>Species interactions and distinct microbial communities in high Arctic permafrost affected cryosols are associated with the CH4 and CO2 gas fluxes.</title>
        <authorList>
            <person name="Altshuler I."/>
            <person name="Hamel J."/>
            <person name="Turney S."/>
            <person name="Magnuson E."/>
            <person name="Levesque R."/>
            <person name="Greer C."/>
            <person name="Whyte L.G."/>
        </authorList>
    </citation>
    <scope>NUCLEOTIDE SEQUENCE [LARGE SCALE GENOMIC DNA]</scope>
    <source>
        <strain evidence="10 11">S5.1</strain>
    </source>
</reference>
<dbReference type="HAMAP" id="MF_00227">
    <property type="entry name" value="RNase_P"/>
    <property type="match status" value="1"/>
</dbReference>
<keyword evidence="3 7" id="KW-0540">Nuclease</keyword>
<name>A0A502CL53_9SPHN</name>
<dbReference type="InterPro" id="IPR020539">
    <property type="entry name" value="RNase_P_CS"/>
</dbReference>
<sequence>MSKRRDFLAANSGKRAPMPGFVLLVRDRRDDDPAMRVGYTVTKKIGNAVVRNRMKRRLRALARDLLPTSGVPGADHVLIGRQGGIERDFAHLKVELAKALAKIRRSTPPVRAEPVEAPGAHAFRQAQGERKSK</sequence>
<evidence type="ECO:0000256" key="1">
    <source>
        <dbReference type="ARBA" id="ARBA00002663"/>
    </source>
</evidence>
<keyword evidence="6 7" id="KW-0694">RNA-binding</keyword>
<evidence type="ECO:0000313" key="10">
    <source>
        <dbReference type="EMBL" id="TPG12849.1"/>
    </source>
</evidence>
<feature type="region of interest" description="Disordered" evidence="9">
    <location>
        <begin position="105"/>
        <end position="133"/>
    </location>
</feature>
<keyword evidence="2 7" id="KW-0819">tRNA processing</keyword>
<comment type="subunit">
    <text evidence="7">Consists of a catalytic RNA component (M1 or rnpB) and a protein subunit.</text>
</comment>
<evidence type="ECO:0000256" key="3">
    <source>
        <dbReference type="ARBA" id="ARBA00022722"/>
    </source>
</evidence>
<evidence type="ECO:0000256" key="4">
    <source>
        <dbReference type="ARBA" id="ARBA00022759"/>
    </source>
</evidence>
<dbReference type="PROSITE" id="PS00648">
    <property type="entry name" value="RIBONUCLEASE_P"/>
    <property type="match status" value="1"/>
</dbReference>
<dbReference type="GO" id="GO:0001682">
    <property type="term" value="P:tRNA 5'-leader removal"/>
    <property type="evidence" value="ECO:0007669"/>
    <property type="project" value="UniProtKB-UniRule"/>
</dbReference>
<dbReference type="InterPro" id="IPR014721">
    <property type="entry name" value="Ribsml_uS5_D2-typ_fold_subgr"/>
</dbReference>
<organism evidence="10 11">
    <name type="scientific">Sphingomonas oligophenolica</name>
    <dbReference type="NCBI Taxonomy" id="301154"/>
    <lineage>
        <taxon>Bacteria</taxon>
        <taxon>Pseudomonadati</taxon>
        <taxon>Pseudomonadota</taxon>
        <taxon>Alphaproteobacteria</taxon>
        <taxon>Sphingomonadales</taxon>
        <taxon>Sphingomonadaceae</taxon>
        <taxon>Sphingomonas</taxon>
    </lineage>
</organism>
<dbReference type="InterPro" id="IPR000100">
    <property type="entry name" value="RNase_P"/>
</dbReference>
<dbReference type="InterPro" id="IPR020568">
    <property type="entry name" value="Ribosomal_Su5_D2-typ_SF"/>
</dbReference>
<dbReference type="GO" id="GO:0000049">
    <property type="term" value="F:tRNA binding"/>
    <property type="evidence" value="ECO:0007669"/>
    <property type="project" value="UniProtKB-UniRule"/>
</dbReference>
<dbReference type="SUPFAM" id="SSF54211">
    <property type="entry name" value="Ribosomal protein S5 domain 2-like"/>
    <property type="match status" value="1"/>
</dbReference>
<accession>A0A502CL53</accession>
<evidence type="ECO:0000256" key="9">
    <source>
        <dbReference type="SAM" id="MobiDB-lite"/>
    </source>
</evidence>